<dbReference type="SUPFAM" id="SSF50978">
    <property type="entry name" value="WD40 repeat-like"/>
    <property type="match status" value="1"/>
</dbReference>
<dbReference type="OrthoDB" id="432528at2759"/>
<dbReference type="SMART" id="SM00320">
    <property type="entry name" value="WD40"/>
    <property type="match status" value="2"/>
</dbReference>
<keyword evidence="5" id="KW-1185">Reference proteome</keyword>
<evidence type="ECO:0000256" key="3">
    <source>
        <dbReference type="PROSITE-ProRule" id="PRU00221"/>
    </source>
</evidence>
<dbReference type="Proteomes" id="UP000683360">
    <property type="component" value="Unassembled WGS sequence"/>
</dbReference>
<evidence type="ECO:0000313" key="5">
    <source>
        <dbReference type="Proteomes" id="UP000683360"/>
    </source>
</evidence>
<comment type="caution">
    <text evidence="4">The sequence shown here is derived from an EMBL/GenBank/DDBJ whole genome shotgun (WGS) entry which is preliminary data.</text>
</comment>
<dbReference type="InterPro" id="IPR015915">
    <property type="entry name" value="Kelch-typ_b-propeller"/>
</dbReference>
<dbReference type="InterPro" id="IPR001680">
    <property type="entry name" value="WD40_rpt"/>
</dbReference>
<dbReference type="Pfam" id="PF24681">
    <property type="entry name" value="Kelch_KLHDC2_KLHL20_DRC7"/>
    <property type="match status" value="2"/>
</dbReference>
<dbReference type="PROSITE" id="PS50082">
    <property type="entry name" value="WD_REPEATS_2"/>
    <property type="match status" value="1"/>
</dbReference>
<evidence type="ECO:0000256" key="1">
    <source>
        <dbReference type="ARBA" id="ARBA00022441"/>
    </source>
</evidence>
<feature type="repeat" description="WD" evidence="3">
    <location>
        <begin position="458"/>
        <end position="490"/>
    </location>
</feature>
<accession>A0A8S3Q7H0</accession>
<gene>
    <name evidence="4" type="ORF">MEDL_6638</name>
</gene>
<keyword evidence="1" id="KW-0880">Kelch repeat</keyword>
<organism evidence="4 5">
    <name type="scientific">Mytilus edulis</name>
    <name type="common">Blue mussel</name>
    <dbReference type="NCBI Taxonomy" id="6550"/>
    <lineage>
        <taxon>Eukaryota</taxon>
        <taxon>Metazoa</taxon>
        <taxon>Spiralia</taxon>
        <taxon>Lophotrochozoa</taxon>
        <taxon>Mollusca</taxon>
        <taxon>Bivalvia</taxon>
        <taxon>Autobranchia</taxon>
        <taxon>Pteriomorphia</taxon>
        <taxon>Mytilida</taxon>
        <taxon>Mytiloidea</taxon>
        <taxon>Mytilidae</taxon>
        <taxon>Mytilinae</taxon>
        <taxon>Mytilus</taxon>
    </lineage>
</organism>
<protein>
    <submittedName>
        <fullName evidence="4">Kelch domain-containing protein 1,F-box/WD repeat-containing protein 5</fullName>
    </submittedName>
</protein>
<dbReference type="InterPro" id="IPR011043">
    <property type="entry name" value="Gal_Oxase/kelch_b-propeller"/>
</dbReference>
<dbReference type="InterPro" id="IPR015943">
    <property type="entry name" value="WD40/YVTN_repeat-like_dom_sf"/>
</dbReference>
<dbReference type="AlphaFoldDB" id="A0A8S3Q7H0"/>
<dbReference type="EMBL" id="CAJPWZ010000361">
    <property type="protein sequence ID" value="CAG2191407.1"/>
    <property type="molecule type" value="Genomic_DNA"/>
</dbReference>
<evidence type="ECO:0000313" key="4">
    <source>
        <dbReference type="EMBL" id="CAG2191407.1"/>
    </source>
</evidence>
<dbReference type="Pfam" id="PF00400">
    <property type="entry name" value="WD40"/>
    <property type="match status" value="1"/>
</dbReference>
<sequence>MIVWGGYSIENNFQYYLAAKELWIYNTENKSVNNFEFYLPANELWVYSTENNIWHCMKTDPQLCPFELSGACACCYGDSMYVFGGHNSFGNSNELYRLDLKTYTWHLLESDQSPSPRDKAVAWFYNQKFYCFSGFGPSMSGHMTDNGAYVEDSENTVFPRRGWNNQLCVYDTVNKEWTNPKCKGDVPLPRAASSAARIGSDVYLFGGRHKTTRMNDLHCLDLETLTWSGELRTEGCLPCGRSWHTLTAIPNNRLFLYGGFDQNNTPLSDGWILDTITLSWCHLDYLPSNQPRLWHTSTLSTAGEIIIFGGCCNNILDYSLENKISGEVLTIQLQPYSLLRLCLDDVYQRKSQTEDLWEELPQPLCLWYLYVNCRPWPKDYDIQNPLAPPPIAQEIDIHVIDLLRLAEVGTMYRAHKAYTPNDECFFIFLDVSQQYVASGAEDKHGYIWDRHYGVCLSKFRHEDVVNCVAFSPSDSEILVTVSDDCTIKIWRSLNREKSMKFTGLFNPGLYM</sequence>
<evidence type="ECO:0000256" key="2">
    <source>
        <dbReference type="ARBA" id="ARBA00022737"/>
    </source>
</evidence>
<keyword evidence="3" id="KW-0853">WD repeat</keyword>
<proteinExistence type="predicted"/>
<reference evidence="4" key="1">
    <citation type="submission" date="2021-03" db="EMBL/GenBank/DDBJ databases">
        <authorList>
            <person name="Bekaert M."/>
        </authorList>
    </citation>
    <scope>NUCLEOTIDE SEQUENCE</scope>
</reference>
<keyword evidence="2" id="KW-0677">Repeat</keyword>
<dbReference type="PANTHER" id="PTHR46228:SF2">
    <property type="entry name" value="KELCH REPEAT PROTEIN (AFU_ORTHOLOGUE AFUA_4G14350)"/>
    <property type="match status" value="1"/>
</dbReference>
<name>A0A8S3Q7H0_MYTED</name>
<dbReference type="InterPro" id="IPR036322">
    <property type="entry name" value="WD40_repeat_dom_sf"/>
</dbReference>
<dbReference type="Gene3D" id="2.130.10.10">
    <property type="entry name" value="YVTN repeat-like/Quinoprotein amine dehydrogenase"/>
    <property type="match status" value="1"/>
</dbReference>
<dbReference type="Gene3D" id="2.120.10.80">
    <property type="entry name" value="Kelch-type beta propeller"/>
    <property type="match status" value="2"/>
</dbReference>
<dbReference type="SUPFAM" id="SSF50965">
    <property type="entry name" value="Galactose oxidase, central domain"/>
    <property type="match status" value="1"/>
</dbReference>
<dbReference type="PROSITE" id="PS50294">
    <property type="entry name" value="WD_REPEATS_REGION"/>
    <property type="match status" value="1"/>
</dbReference>
<dbReference type="PANTHER" id="PTHR46228">
    <property type="entry name" value="KELCH DOMAIN-CONTAINING PROTEIN"/>
    <property type="match status" value="1"/>
</dbReference>